<dbReference type="PROSITE" id="PS00108">
    <property type="entry name" value="PROTEIN_KINASE_ST"/>
    <property type="match status" value="1"/>
</dbReference>
<comment type="similarity">
    <text evidence="8">Belongs to the protein kinase superfamily. Ser/Thr protein kinase family. MAP kinase subfamily.</text>
</comment>
<dbReference type="SUPFAM" id="SSF56112">
    <property type="entry name" value="Protein kinase-like (PK-like)"/>
    <property type="match status" value="1"/>
</dbReference>
<dbReference type="EC" id="2.7.11.24" evidence="8"/>
<evidence type="ECO:0000256" key="4">
    <source>
        <dbReference type="ARBA" id="ARBA00022777"/>
    </source>
</evidence>
<evidence type="ECO:0000256" key="7">
    <source>
        <dbReference type="RuleBase" id="RU000304"/>
    </source>
</evidence>
<dbReference type="STRING" id="5888.A0BT58"/>
<feature type="binding site" evidence="6">
    <location>
        <position position="47"/>
    </location>
    <ligand>
        <name>ATP</name>
        <dbReference type="ChEBI" id="CHEBI:30616"/>
    </ligand>
</feature>
<sequence length="488" mass="56469">MSIQYQHEIESHILQQYEIQKVLGEGSYGKVWKAIDRSNNNIQAIKKIKGAFRNSVDAKRTVREVCFLSQLSNHQSFVCLDKVIQSKNSNDLYLVFEYVFSDLHKVQNLDIQVIQSKQLMPIQQNFIIYQLLKALDYIHSGGLIHRDLKPSNILIQKTCHIKLADFGLARTYQDTDETICGYTQNVATKTYRAPEILFNSSIYSSSVDMWNVGCILYEMISGQALFKQQQDFSQIAEMFEILGVPKYADIKSFQLNQKNLKTLQSLTTGVEKKYPKLYEMMSSFDPLERDFIRKCLQYNPKQRMSASEALKHPYLKNLTPIFEAQLGRQSPMPPSPSVQQFQALKNDNELYSVQEYKDIVNKLINFRRGNIYQFKTEYNRSVSTYSNHQNIIQTPYKTVAANNLSPQQHHSPKLCPFQLHTRTQSDQFFSSQSQQILSEHLANTFQKPFLNKTTKKLSEIDQNASNVSQIKRKQSIQTSSSLVQSPHY</sequence>
<evidence type="ECO:0000256" key="5">
    <source>
        <dbReference type="ARBA" id="ARBA00022840"/>
    </source>
</evidence>
<dbReference type="KEGG" id="ptm:GSPATT00031957001"/>
<dbReference type="OrthoDB" id="10372801at2759"/>
<dbReference type="InParanoid" id="A0BT58"/>
<dbReference type="SMART" id="SM00220">
    <property type="entry name" value="S_TKc"/>
    <property type="match status" value="1"/>
</dbReference>
<dbReference type="PROSITE" id="PS50011">
    <property type="entry name" value="PROTEIN_KINASE_DOM"/>
    <property type="match status" value="1"/>
</dbReference>
<dbReference type="Pfam" id="PF00069">
    <property type="entry name" value="Pkinase"/>
    <property type="match status" value="1"/>
</dbReference>
<evidence type="ECO:0000259" key="9">
    <source>
        <dbReference type="PROSITE" id="PS50011"/>
    </source>
</evidence>
<keyword evidence="8" id="KW-0460">Magnesium</keyword>
<reference evidence="10 11" key="1">
    <citation type="journal article" date="2006" name="Nature">
        <title>Global trends of whole-genome duplications revealed by the ciliate Paramecium tetraurelia.</title>
        <authorList>
            <consortium name="Genoscope"/>
            <person name="Aury J.-M."/>
            <person name="Jaillon O."/>
            <person name="Duret L."/>
            <person name="Noel B."/>
            <person name="Jubin C."/>
            <person name="Porcel B.M."/>
            <person name="Segurens B."/>
            <person name="Daubin V."/>
            <person name="Anthouard V."/>
            <person name="Aiach N."/>
            <person name="Arnaiz O."/>
            <person name="Billaut A."/>
            <person name="Beisson J."/>
            <person name="Blanc I."/>
            <person name="Bouhouche K."/>
            <person name="Camara F."/>
            <person name="Duharcourt S."/>
            <person name="Guigo R."/>
            <person name="Gogendeau D."/>
            <person name="Katinka M."/>
            <person name="Keller A.-M."/>
            <person name="Kissmehl R."/>
            <person name="Klotz C."/>
            <person name="Koll F."/>
            <person name="Le Moue A."/>
            <person name="Lepere C."/>
            <person name="Malinsky S."/>
            <person name="Nowacki M."/>
            <person name="Nowak J.K."/>
            <person name="Plattner H."/>
            <person name="Poulain J."/>
            <person name="Ruiz F."/>
            <person name="Serrano V."/>
            <person name="Zagulski M."/>
            <person name="Dessen P."/>
            <person name="Betermier M."/>
            <person name="Weissenbach J."/>
            <person name="Scarpelli C."/>
            <person name="Schachter V."/>
            <person name="Sperling L."/>
            <person name="Meyer E."/>
            <person name="Cohen J."/>
            <person name="Wincker P."/>
        </authorList>
    </citation>
    <scope>NUCLEOTIDE SEQUENCE [LARGE SCALE GENOMIC DNA]</scope>
    <source>
        <strain evidence="10 11">Stock d4-2</strain>
    </source>
</reference>
<dbReference type="InterPro" id="IPR050117">
    <property type="entry name" value="MAPK"/>
</dbReference>
<dbReference type="FunFam" id="1.10.510.10:FF:000059">
    <property type="entry name" value="Casein kinase II subunit alpha"/>
    <property type="match status" value="1"/>
</dbReference>
<dbReference type="PROSITE" id="PS01351">
    <property type="entry name" value="MAPK"/>
    <property type="match status" value="1"/>
</dbReference>
<dbReference type="AlphaFoldDB" id="A0BT58"/>
<gene>
    <name evidence="10" type="ORF">GSPATT00031957001</name>
</gene>
<dbReference type="PANTHER" id="PTHR24055">
    <property type="entry name" value="MITOGEN-ACTIVATED PROTEIN KINASE"/>
    <property type="match status" value="1"/>
</dbReference>
<feature type="domain" description="Protein kinase" evidence="9">
    <location>
        <begin position="17"/>
        <end position="315"/>
    </location>
</feature>
<dbReference type="InterPro" id="IPR003527">
    <property type="entry name" value="MAP_kinase_CS"/>
</dbReference>
<dbReference type="InterPro" id="IPR000719">
    <property type="entry name" value="Prot_kinase_dom"/>
</dbReference>
<comment type="cofactor">
    <cofactor evidence="8">
        <name>Mg(2+)</name>
        <dbReference type="ChEBI" id="CHEBI:18420"/>
    </cofactor>
</comment>
<organism evidence="10 11">
    <name type="scientific">Paramecium tetraurelia</name>
    <dbReference type="NCBI Taxonomy" id="5888"/>
    <lineage>
        <taxon>Eukaryota</taxon>
        <taxon>Sar</taxon>
        <taxon>Alveolata</taxon>
        <taxon>Ciliophora</taxon>
        <taxon>Intramacronucleata</taxon>
        <taxon>Oligohymenophorea</taxon>
        <taxon>Peniculida</taxon>
        <taxon>Parameciidae</taxon>
        <taxon>Paramecium</taxon>
    </lineage>
</organism>
<keyword evidence="4 8" id="KW-0418">Kinase</keyword>
<evidence type="ECO:0000256" key="1">
    <source>
        <dbReference type="ARBA" id="ARBA00022527"/>
    </source>
</evidence>
<dbReference type="Gene3D" id="1.10.510.10">
    <property type="entry name" value="Transferase(Phosphotransferase) domain 1"/>
    <property type="match status" value="1"/>
</dbReference>
<dbReference type="InterPro" id="IPR017441">
    <property type="entry name" value="Protein_kinase_ATP_BS"/>
</dbReference>
<dbReference type="Proteomes" id="UP000000600">
    <property type="component" value="Unassembled WGS sequence"/>
</dbReference>
<dbReference type="GO" id="GO:0005524">
    <property type="term" value="F:ATP binding"/>
    <property type="evidence" value="ECO:0007669"/>
    <property type="project" value="UniProtKB-UniRule"/>
</dbReference>
<dbReference type="GO" id="GO:0035556">
    <property type="term" value="P:intracellular signal transduction"/>
    <property type="evidence" value="ECO:0000318"/>
    <property type="project" value="GO_Central"/>
</dbReference>
<dbReference type="Gene3D" id="3.30.200.20">
    <property type="entry name" value="Phosphorylase Kinase, domain 1"/>
    <property type="match status" value="1"/>
</dbReference>
<dbReference type="FunFam" id="3.30.200.20:FF:001058">
    <property type="entry name" value="Mitogen-activated protein kinase"/>
    <property type="match status" value="1"/>
</dbReference>
<keyword evidence="3 6" id="KW-0547">Nucleotide-binding</keyword>
<dbReference type="InterPro" id="IPR011009">
    <property type="entry name" value="Kinase-like_dom_sf"/>
</dbReference>
<dbReference type="GO" id="GO:0004707">
    <property type="term" value="F:MAP kinase activity"/>
    <property type="evidence" value="ECO:0007669"/>
    <property type="project" value="UniProtKB-EC"/>
</dbReference>
<dbReference type="GO" id="GO:0005634">
    <property type="term" value="C:nucleus"/>
    <property type="evidence" value="ECO:0000318"/>
    <property type="project" value="GO_Central"/>
</dbReference>
<dbReference type="InterPro" id="IPR008271">
    <property type="entry name" value="Ser/Thr_kinase_AS"/>
</dbReference>
<comment type="activity regulation">
    <text evidence="8">Activated by threonine and tyrosine phosphorylation.</text>
</comment>
<accession>A0BT58</accession>
<proteinExistence type="inferred from homology"/>
<dbReference type="RefSeq" id="XP_001429123.1">
    <property type="nucleotide sequence ID" value="XM_001429086.1"/>
</dbReference>
<dbReference type="GeneID" id="5014907"/>
<dbReference type="eggNOG" id="KOG0660">
    <property type="taxonomic scope" value="Eukaryota"/>
</dbReference>
<dbReference type="PROSITE" id="PS00107">
    <property type="entry name" value="PROTEIN_KINASE_ATP"/>
    <property type="match status" value="1"/>
</dbReference>
<keyword evidence="1 7" id="KW-0723">Serine/threonine-protein kinase</keyword>
<comment type="catalytic activity">
    <reaction evidence="8">
        <text>L-threonyl-[protein] + ATP = O-phospho-L-threonyl-[protein] + ADP + H(+)</text>
        <dbReference type="Rhea" id="RHEA:46608"/>
        <dbReference type="Rhea" id="RHEA-COMP:11060"/>
        <dbReference type="Rhea" id="RHEA-COMP:11605"/>
        <dbReference type="ChEBI" id="CHEBI:15378"/>
        <dbReference type="ChEBI" id="CHEBI:30013"/>
        <dbReference type="ChEBI" id="CHEBI:30616"/>
        <dbReference type="ChEBI" id="CHEBI:61977"/>
        <dbReference type="ChEBI" id="CHEBI:456216"/>
        <dbReference type="EC" id="2.7.11.24"/>
    </reaction>
</comment>
<evidence type="ECO:0000256" key="3">
    <source>
        <dbReference type="ARBA" id="ARBA00022741"/>
    </source>
</evidence>
<dbReference type="EMBL" id="CT868015">
    <property type="protein sequence ID" value="CAK61725.1"/>
    <property type="molecule type" value="Genomic_DNA"/>
</dbReference>
<evidence type="ECO:0000256" key="2">
    <source>
        <dbReference type="ARBA" id="ARBA00022679"/>
    </source>
</evidence>
<keyword evidence="11" id="KW-1185">Reference proteome</keyword>
<keyword evidence="2 8" id="KW-0808">Transferase</keyword>
<keyword evidence="5 6" id="KW-0067">ATP-binding</keyword>
<dbReference type="GO" id="GO:0005737">
    <property type="term" value="C:cytoplasm"/>
    <property type="evidence" value="ECO:0000318"/>
    <property type="project" value="GO_Central"/>
</dbReference>
<evidence type="ECO:0000313" key="10">
    <source>
        <dbReference type="EMBL" id="CAK61725.1"/>
    </source>
</evidence>
<dbReference type="OMA" id="YSVQEYK"/>
<evidence type="ECO:0000256" key="8">
    <source>
        <dbReference type="RuleBase" id="RU361165"/>
    </source>
</evidence>
<name>A0BT58_PARTE</name>
<dbReference type="GO" id="GO:0004674">
    <property type="term" value="F:protein serine/threonine kinase activity"/>
    <property type="evidence" value="ECO:0000318"/>
    <property type="project" value="GO_Central"/>
</dbReference>
<dbReference type="HOGENOM" id="CLU_000288_181_1_1"/>
<evidence type="ECO:0000256" key="6">
    <source>
        <dbReference type="PROSITE-ProRule" id="PRU10141"/>
    </source>
</evidence>
<protein>
    <recommendedName>
        <fullName evidence="8">Mitogen-activated protein kinase</fullName>
        <ecNumber evidence="8">2.7.11.24</ecNumber>
    </recommendedName>
</protein>
<evidence type="ECO:0000313" key="11">
    <source>
        <dbReference type="Proteomes" id="UP000000600"/>
    </source>
</evidence>